<gene>
    <name evidence="1" type="ORF">RPERSI_LOCUS25243</name>
</gene>
<proteinExistence type="predicted"/>
<feature type="non-terminal residue" evidence="1">
    <location>
        <position position="198"/>
    </location>
</feature>
<dbReference type="EMBL" id="CAJVQC010082931">
    <property type="protein sequence ID" value="CAG8819927.1"/>
    <property type="molecule type" value="Genomic_DNA"/>
</dbReference>
<dbReference type="Proteomes" id="UP000789920">
    <property type="component" value="Unassembled WGS sequence"/>
</dbReference>
<evidence type="ECO:0000313" key="2">
    <source>
        <dbReference type="Proteomes" id="UP000789920"/>
    </source>
</evidence>
<organism evidence="1 2">
    <name type="scientific">Racocetra persica</name>
    <dbReference type="NCBI Taxonomy" id="160502"/>
    <lineage>
        <taxon>Eukaryota</taxon>
        <taxon>Fungi</taxon>
        <taxon>Fungi incertae sedis</taxon>
        <taxon>Mucoromycota</taxon>
        <taxon>Glomeromycotina</taxon>
        <taxon>Glomeromycetes</taxon>
        <taxon>Diversisporales</taxon>
        <taxon>Gigasporaceae</taxon>
        <taxon>Racocetra</taxon>
    </lineage>
</organism>
<sequence length="198" mass="21944">MTSSTKKREIIPETVNIINESTPLLNNNETFNRLIIIKSPWYKTPSAYWLLPIYIVNAISLGLTITTKVEFYVQIVCKNYYDSKENLSPINLNILDDVDICNIPEIQAITSQLMMVLSLCLAIPGIFVLVPLGTLSDSRGRRLVLIIACVGKVLEALNIILVGNFTQFLGLGFLIFGQLIDGFFGGFAALTAVMYAYG</sequence>
<comment type="caution">
    <text evidence="1">The sequence shown here is derived from an EMBL/GenBank/DDBJ whole genome shotgun (WGS) entry which is preliminary data.</text>
</comment>
<protein>
    <submittedName>
        <fullName evidence="1">1675_t:CDS:1</fullName>
    </submittedName>
</protein>
<accession>A0ACA9S174</accession>
<evidence type="ECO:0000313" key="1">
    <source>
        <dbReference type="EMBL" id="CAG8819927.1"/>
    </source>
</evidence>
<name>A0ACA9S174_9GLOM</name>
<keyword evidence="2" id="KW-1185">Reference proteome</keyword>
<reference evidence="1" key="1">
    <citation type="submission" date="2021-06" db="EMBL/GenBank/DDBJ databases">
        <authorList>
            <person name="Kallberg Y."/>
            <person name="Tangrot J."/>
            <person name="Rosling A."/>
        </authorList>
    </citation>
    <scope>NUCLEOTIDE SEQUENCE</scope>
    <source>
        <strain evidence="1">MA461A</strain>
    </source>
</reference>